<dbReference type="InterPro" id="IPR031100">
    <property type="entry name" value="LOG_fam"/>
</dbReference>
<dbReference type="GO" id="GO:0005829">
    <property type="term" value="C:cytosol"/>
    <property type="evidence" value="ECO:0007669"/>
    <property type="project" value="TreeGrafter"/>
</dbReference>
<comment type="catalytic activity">
    <reaction evidence="2">
        <text>N(6)-(dimethylallyl)adenosine 5'-phosphate + H2O = N(6)-dimethylallyladenine + D-ribose 5-phosphate</text>
        <dbReference type="Rhea" id="RHEA:48560"/>
        <dbReference type="ChEBI" id="CHEBI:15377"/>
        <dbReference type="ChEBI" id="CHEBI:17660"/>
        <dbReference type="ChEBI" id="CHEBI:57526"/>
        <dbReference type="ChEBI" id="CHEBI:78346"/>
        <dbReference type="EC" id="3.2.2.n1"/>
    </reaction>
</comment>
<dbReference type="Proteomes" id="UP000588112">
    <property type="component" value="Unassembled WGS sequence"/>
</dbReference>
<dbReference type="SUPFAM" id="SSF102405">
    <property type="entry name" value="MCP/YpsA-like"/>
    <property type="match status" value="1"/>
</dbReference>
<dbReference type="EMBL" id="JACHBR010000001">
    <property type="protein sequence ID" value="MBB5627518.1"/>
    <property type="molecule type" value="Genomic_DNA"/>
</dbReference>
<dbReference type="PANTHER" id="PTHR31223:SF70">
    <property type="entry name" value="LOG FAMILY PROTEIN YJL055W"/>
    <property type="match status" value="1"/>
</dbReference>
<comment type="caution">
    <text evidence="4">The sequence shown here is derived from an EMBL/GenBank/DDBJ whole genome shotgun (WGS) entry which is preliminary data.</text>
</comment>
<dbReference type="AlphaFoldDB" id="A0A7W9DQL0"/>
<accession>A0A7W9DQL0</accession>
<dbReference type="NCBIfam" id="TIGR00730">
    <property type="entry name" value="Rossman fold protein, TIGR00730 family"/>
    <property type="match status" value="1"/>
</dbReference>
<keyword evidence="2" id="KW-0378">Hydrolase</keyword>
<name>A0A7W9DQL0_9ACTN</name>
<evidence type="ECO:0000313" key="4">
    <source>
        <dbReference type="EMBL" id="MBB5627518.1"/>
    </source>
</evidence>
<dbReference type="InterPro" id="IPR005269">
    <property type="entry name" value="LOG"/>
</dbReference>
<dbReference type="Gene3D" id="3.40.50.450">
    <property type="match status" value="1"/>
</dbReference>
<reference evidence="4 5" key="1">
    <citation type="submission" date="2020-08" db="EMBL/GenBank/DDBJ databases">
        <title>Sequencing the genomes of 1000 actinobacteria strains.</title>
        <authorList>
            <person name="Klenk H.-P."/>
        </authorList>
    </citation>
    <scope>NUCLEOTIDE SEQUENCE [LARGE SCALE GENOMIC DNA]</scope>
    <source>
        <strain evidence="4 5">DSM 45790</strain>
    </source>
</reference>
<evidence type="ECO:0000313" key="5">
    <source>
        <dbReference type="Proteomes" id="UP000588112"/>
    </source>
</evidence>
<feature type="region of interest" description="Disordered" evidence="3">
    <location>
        <begin position="178"/>
        <end position="197"/>
    </location>
</feature>
<evidence type="ECO:0000256" key="3">
    <source>
        <dbReference type="SAM" id="MobiDB-lite"/>
    </source>
</evidence>
<dbReference type="PANTHER" id="PTHR31223">
    <property type="entry name" value="LOG FAMILY PROTEIN YJL055W"/>
    <property type="match status" value="1"/>
</dbReference>
<evidence type="ECO:0000256" key="2">
    <source>
        <dbReference type="RuleBase" id="RU363015"/>
    </source>
</evidence>
<dbReference type="GO" id="GO:0009691">
    <property type="term" value="P:cytokinin biosynthetic process"/>
    <property type="evidence" value="ECO:0007669"/>
    <property type="project" value="UniProtKB-UniRule"/>
</dbReference>
<keyword evidence="2" id="KW-0203">Cytokinin biosynthesis</keyword>
<comment type="catalytic activity">
    <reaction evidence="2">
        <text>9-ribosyl-trans-zeatin 5'-phosphate + H2O = trans-zeatin + D-ribose 5-phosphate</text>
        <dbReference type="Rhea" id="RHEA:48564"/>
        <dbReference type="ChEBI" id="CHEBI:15377"/>
        <dbReference type="ChEBI" id="CHEBI:16522"/>
        <dbReference type="ChEBI" id="CHEBI:78346"/>
        <dbReference type="ChEBI" id="CHEBI:87947"/>
        <dbReference type="EC" id="3.2.2.n1"/>
    </reaction>
</comment>
<evidence type="ECO:0000256" key="1">
    <source>
        <dbReference type="ARBA" id="ARBA00006763"/>
    </source>
</evidence>
<gene>
    <name evidence="4" type="ORF">BJ981_003217</name>
</gene>
<comment type="similarity">
    <text evidence="1 2">Belongs to the LOG family.</text>
</comment>
<dbReference type="Pfam" id="PF03641">
    <property type="entry name" value="Lysine_decarbox"/>
    <property type="match status" value="1"/>
</dbReference>
<dbReference type="EC" id="3.2.2.n1" evidence="2"/>
<sequence length="197" mass="21292">MAMAICVFCASSQKIDRKYLDLAAEVGAELARRGHTLVSGGATVSCMGAVTRAAREAGGRTVGVMPQALVDLEIADTDSDELIITADMRERKGLMDARSDAFLVLPGGIGTLEELFEIWTARVLGLHDKPLVILDPWGLYDSLRGLVDDMYEGGFTRPNVYDAISWTTTVEEALRHLERPARPLTPTPEEVGESATG</sequence>
<protein>
    <recommendedName>
        <fullName evidence="2">Cytokinin riboside 5'-monophosphate phosphoribohydrolase</fullName>
        <ecNumber evidence="2">3.2.2.n1</ecNumber>
    </recommendedName>
</protein>
<keyword evidence="5" id="KW-1185">Reference proteome</keyword>
<dbReference type="GO" id="GO:0016799">
    <property type="term" value="F:hydrolase activity, hydrolyzing N-glycosyl compounds"/>
    <property type="evidence" value="ECO:0007669"/>
    <property type="project" value="TreeGrafter"/>
</dbReference>
<proteinExistence type="inferred from homology"/>
<organism evidence="4 5">
    <name type="scientific">Sphaerisporangium krabiense</name>
    <dbReference type="NCBI Taxonomy" id="763782"/>
    <lineage>
        <taxon>Bacteria</taxon>
        <taxon>Bacillati</taxon>
        <taxon>Actinomycetota</taxon>
        <taxon>Actinomycetes</taxon>
        <taxon>Streptosporangiales</taxon>
        <taxon>Streptosporangiaceae</taxon>
        <taxon>Sphaerisporangium</taxon>
    </lineage>
</organism>